<keyword evidence="7" id="KW-1185">Reference proteome</keyword>
<evidence type="ECO:0000313" key="6">
    <source>
        <dbReference type="EMBL" id="KAK1428523.1"/>
    </source>
</evidence>
<feature type="domain" description="IBH1-like N-terminal" evidence="5">
    <location>
        <begin position="14"/>
        <end position="80"/>
    </location>
</feature>
<dbReference type="PANTHER" id="PTHR33124:SF40">
    <property type="entry name" value="TRANSCRIPTION FACTOR IBH1"/>
    <property type="match status" value="1"/>
</dbReference>
<dbReference type="CDD" id="cd11444">
    <property type="entry name" value="bHLH_AtIBH1_like"/>
    <property type="match status" value="1"/>
</dbReference>
<reference evidence="6" key="1">
    <citation type="journal article" date="2023" name="bioRxiv">
        <title>Improved chromosome-level genome assembly for marigold (Tagetes erecta).</title>
        <authorList>
            <person name="Jiang F."/>
            <person name="Yuan L."/>
            <person name="Wang S."/>
            <person name="Wang H."/>
            <person name="Xu D."/>
            <person name="Wang A."/>
            <person name="Fan W."/>
        </authorList>
    </citation>
    <scope>NUCLEOTIDE SEQUENCE</scope>
    <source>
        <strain evidence="6">WSJ</strain>
        <tissue evidence="6">Leaf</tissue>
    </source>
</reference>
<keyword evidence="2" id="KW-0805">Transcription regulation</keyword>
<evidence type="ECO:0000256" key="4">
    <source>
        <dbReference type="ARBA" id="ARBA00023242"/>
    </source>
</evidence>
<dbReference type="PANTHER" id="PTHR33124">
    <property type="entry name" value="TRANSCRIPTION FACTOR IBH1-LIKE 1"/>
    <property type="match status" value="1"/>
</dbReference>
<dbReference type="GO" id="GO:0005634">
    <property type="term" value="C:nucleus"/>
    <property type="evidence" value="ECO:0007669"/>
    <property type="project" value="UniProtKB-SubCell"/>
</dbReference>
<protein>
    <recommendedName>
        <fullName evidence="5">IBH1-like N-terminal domain-containing protein</fullName>
    </recommendedName>
</protein>
<evidence type="ECO:0000313" key="7">
    <source>
        <dbReference type="Proteomes" id="UP001229421"/>
    </source>
</evidence>
<keyword evidence="3" id="KW-0804">Transcription</keyword>
<comment type="caution">
    <text evidence="6">The sequence shown here is derived from an EMBL/GenBank/DDBJ whole genome shotgun (WGS) entry which is preliminary data.</text>
</comment>
<organism evidence="6 7">
    <name type="scientific">Tagetes erecta</name>
    <name type="common">African marigold</name>
    <dbReference type="NCBI Taxonomy" id="13708"/>
    <lineage>
        <taxon>Eukaryota</taxon>
        <taxon>Viridiplantae</taxon>
        <taxon>Streptophyta</taxon>
        <taxon>Embryophyta</taxon>
        <taxon>Tracheophyta</taxon>
        <taxon>Spermatophyta</taxon>
        <taxon>Magnoliopsida</taxon>
        <taxon>eudicotyledons</taxon>
        <taxon>Gunneridae</taxon>
        <taxon>Pentapetalae</taxon>
        <taxon>asterids</taxon>
        <taxon>campanulids</taxon>
        <taxon>Asterales</taxon>
        <taxon>Asteraceae</taxon>
        <taxon>Asteroideae</taxon>
        <taxon>Heliantheae alliance</taxon>
        <taxon>Tageteae</taxon>
        <taxon>Tagetes</taxon>
    </lineage>
</organism>
<dbReference type="Proteomes" id="UP001229421">
    <property type="component" value="Unassembled WGS sequence"/>
</dbReference>
<evidence type="ECO:0000256" key="2">
    <source>
        <dbReference type="ARBA" id="ARBA00023015"/>
    </source>
</evidence>
<evidence type="ECO:0000256" key="3">
    <source>
        <dbReference type="ARBA" id="ARBA00023163"/>
    </source>
</evidence>
<gene>
    <name evidence="6" type="ORF">QVD17_17358</name>
</gene>
<dbReference type="EMBL" id="JAUHHV010000004">
    <property type="protein sequence ID" value="KAK1428523.1"/>
    <property type="molecule type" value="Genomic_DNA"/>
</dbReference>
<accession>A0AAD8P090</accession>
<dbReference type="GO" id="GO:0006355">
    <property type="term" value="P:regulation of DNA-templated transcription"/>
    <property type="evidence" value="ECO:0007669"/>
    <property type="project" value="InterPro"/>
</dbReference>
<dbReference type="AlphaFoldDB" id="A0AAD8P090"/>
<keyword evidence="4" id="KW-0539">Nucleus</keyword>
<dbReference type="Pfam" id="PF26576">
    <property type="entry name" value="IBH1_N"/>
    <property type="match status" value="1"/>
</dbReference>
<proteinExistence type="predicted"/>
<name>A0AAD8P090_TARER</name>
<sequence length="165" mass="18972">MSPSQQQNSTNPSNLKNQFAHRFVRALNNLNHTKPSSPHDHNHIYKRCNHVKVAAYTAMASVVGSRRAWSRSVLLKIRKRSRNRKRRVDHAKVCLKKKSLYNTKIRSEDFNPFTNPSQESKLRKLVPGSETMDSWCLMGETADYIKCLVAQVEVMKTLVDLYATS</sequence>
<evidence type="ECO:0000259" key="5">
    <source>
        <dbReference type="Pfam" id="PF26576"/>
    </source>
</evidence>
<dbReference type="InterPro" id="IPR044549">
    <property type="entry name" value="bHLH_AtIBH1-like"/>
</dbReference>
<comment type="subcellular location">
    <subcellularLocation>
        <location evidence="1">Nucleus</location>
    </subcellularLocation>
</comment>
<dbReference type="InterPro" id="IPR044660">
    <property type="entry name" value="IBH1-like"/>
</dbReference>
<dbReference type="InterPro" id="IPR059002">
    <property type="entry name" value="IBH1_N"/>
</dbReference>
<evidence type="ECO:0000256" key="1">
    <source>
        <dbReference type="ARBA" id="ARBA00004123"/>
    </source>
</evidence>